<dbReference type="InterPro" id="IPR045034">
    <property type="entry name" value="O-acyltransferase_WSD1-like"/>
</dbReference>
<evidence type="ECO:0000256" key="1">
    <source>
        <dbReference type="ARBA" id="ARBA00004771"/>
    </source>
</evidence>
<dbReference type="InterPro" id="IPR009721">
    <property type="entry name" value="O-acyltransferase_WSD1_C"/>
</dbReference>
<dbReference type="GO" id="GO:0071731">
    <property type="term" value="P:response to nitric oxide"/>
    <property type="evidence" value="ECO:0007669"/>
    <property type="project" value="TreeGrafter"/>
</dbReference>
<dbReference type="Pfam" id="PF06974">
    <property type="entry name" value="WS_DGAT_C"/>
    <property type="match status" value="1"/>
</dbReference>
<keyword evidence="4" id="KW-0808">Transferase</keyword>
<dbReference type="GO" id="GO:0004144">
    <property type="term" value="F:diacylglycerol O-acyltransferase activity"/>
    <property type="evidence" value="ECO:0007669"/>
    <property type="project" value="UniProtKB-EC"/>
</dbReference>
<evidence type="ECO:0000259" key="8">
    <source>
        <dbReference type="Pfam" id="PF06974"/>
    </source>
</evidence>
<evidence type="ECO:0000256" key="2">
    <source>
        <dbReference type="ARBA" id="ARBA00005189"/>
    </source>
</evidence>
<sequence>MAELPTFDRRMSDAEGLMWRLEKDPHLSSTFANVTILDRPIDVDRLIARMERATHVVTRLRQRVQPVPVNLTAPMWVDDTNFDIHYHVRHMALPKPGSMRQLLDLASLVACDPFERTRPLWQFVVVDGLRGGRSAVIQKLHHTIADGETSVQMSLQFLDFERDAPEPPPLDPALLERPAEEVSAQANQDLLRDLVAGSLRLPLGLIRQVKELLADPTGIPDAGNAAADTIRGVMNQLNDTEQAHSPLWTARSLQRRMEVLRAPFSETRAAAKKLGGTLNTAFLTAAAEAAGRYHRELGAPVEALRASMAVSTRTEESGANAFSLARMMVPTGEMPIGDRFQAIQAATGAAKEATAGGSLETLAAVAATLPTSLVTRLARQQAQTVDFATSNVRGAPMPMFLAGAQVLENYPVGPLGGVAFNLTLLSYNHSLDMGINLDRAAVSEPELLRRCMERAFSDLLSV</sequence>
<name>A0A6J6DA03_9ZZZZ</name>
<evidence type="ECO:0000259" key="7">
    <source>
        <dbReference type="Pfam" id="PF03007"/>
    </source>
</evidence>
<evidence type="ECO:0000256" key="3">
    <source>
        <dbReference type="ARBA" id="ARBA00013244"/>
    </source>
</evidence>
<evidence type="ECO:0000256" key="6">
    <source>
        <dbReference type="ARBA" id="ARBA00048109"/>
    </source>
</evidence>
<reference evidence="9" key="1">
    <citation type="submission" date="2020-05" db="EMBL/GenBank/DDBJ databases">
        <authorList>
            <person name="Chiriac C."/>
            <person name="Salcher M."/>
            <person name="Ghai R."/>
            <person name="Kavagutti S V."/>
        </authorList>
    </citation>
    <scope>NUCLEOTIDE SEQUENCE</scope>
</reference>
<comment type="pathway">
    <text evidence="2">Lipid metabolism.</text>
</comment>
<dbReference type="SUPFAM" id="SSF52777">
    <property type="entry name" value="CoA-dependent acyltransferases"/>
    <property type="match status" value="1"/>
</dbReference>
<dbReference type="EMBL" id="CAEZSR010000054">
    <property type="protein sequence ID" value="CAB4559649.1"/>
    <property type="molecule type" value="Genomic_DNA"/>
</dbReference>
<comment type="pathway">
    <text evidence="1">Glycerolipid metabolism; triacylglycerol biosynthesis.</text>
</comment>
<dbReference type="PANTHER" id="PTHR31650:SF1">
    <property type="entry name" value="WAX ESTER SYNTHASE_DIACYLGLYCEROL ACYLTRANSFERASE 4-RELATED"/>
    <property type="match status" value="1"/>
</dbReference>
<feature type="domain" description="O-acyltransferase WSD1-like N-terminal" evidence="7">
    <location>
        <begin position="32"/>
        <end position="281"/>
    </location>
</feature>
<dbReference type="GO" id="GO:0051701">
    <property type="term" value="P:biological process involved in interaction with host"/>
    <property type="evidence" value="ECO:0007669"/>
    <property type="project" value="TreeGrafter"/>
</dbReference>
<feature type="domain" description="O-acyltransferase WSD1 C-terminal" evidence="8">
    <location>
        <begin position="320"/>
        <end position="459"/>
    </location>
</feature>
<dbReference type="GO" id="GO:0001666">
    <property type="term" value="P:response to hypoxia"/>
    <property type="evidence" value="ECO:0007669"/>
    <property type="project" value="TreeGrafter"/>
</dbReference>
<comment type="catalytic activity">
    <reaction evidence="6">
        <text>an acyl-CoA + a 1,2-diacyl-sn-glycerol = a triacyl-sn-glycerol + CoA</text>
        <dbReference type="Rhea" id="RHEA:10868"/>
        <dbReference type="ChEBI" id="CHEBI:17815"/>
        <dbReference type="ChEBI" id="CHEBI:57287"/>
        <dbReference type="ChEBI" id="CHEBI:58342"/>
        <dbReference type="ChEBI" id="CHEBI:64615"/>
        <dbReference type="EC" id="2.3.1.20"/>
    </reaction>
</comment>
<evidence type="ECO:0000256" key="4">
    <source>
        <dbReference type="ARBA" id="ARBA00022679"/>
    </source>
</evidence>
<evidence type="ECO:0000313" key="9">
    <source>
        <dbReference type="EMBL" id="CAB4559649.1"/>
    </source>
</evidence>
<dbReference type="AlphaFoldDB" id="A0A6J6DA03"/>
<gene>
    <name evidence="9" type="ORF">UFOPK1493_01683</name>
</gene>
<dbReference type="Pfam" id="PF03007">
    <property type="entry name" value="WS_DGAT_cat"/>
    <property type="match status" value="1"/>
</dbReference>
<organism evidence="9">
    <name type="scientific">freshwater metagenome</name>
    <dbReference type="NCBI Taxonomy" id="449393"/>
    <lineage>
        <taxon>unclassified sequences</taxon>
        <taxon>metagenomes</taxon>
        <taxon>ecological metagenomes</taxon>
    </lineage>
</organism>
<evidence type="ECO:0000256" key="5">
    <source>
        <dbReference type="ARBA" id="ARBA00023315"/>
    </source>
</evidence>
<dbReference type="PANTHER" id="PTHR31650">
    <property type="entry name" value="O-ACYLTRANSFERASE (WSD1-LIKE) FAMILY PROTEIN"/>
    <property type="match status" value="1"/>
</dbReference>
<protein>
    <recommendedName>
        <fullName evidence="3">diacylglycerol O-acyltransferase</fullName>
        <ecNumber evidence="3">2.3.1.20</ecNumber>
    </recommendedName>
</protein>
<proteinExistence type="predicted"/>
<keyword evidence="5" id="KW-0012">Acyltransferase</keyword>
<dbReference type="GO" id="GO:0019432">
    <property type="term" value="P:triglyceride biosynthetic process"/>
    <property type="evidence" value="ECO:0007669"/>
    <property type="project" value="UniProtKB-UniPathway"/>
</dbReference>
<dbReference type="InterPro" id="IPR004255">
    <property type="entry name" value="O-acyltransferase_WSD1_N"/>
</dbReference>
<dbReference type="UniPathway" id="UPA00282"/>
<accession>A0A6J6DA03</accession>
<dbReference type="EC" id="2.3.1.20" evidence="3"/>
<dbReference type="GO" id="GO:0005886">
    <property type="term" value="C:plasma membrane"/>
    <property type="evidence" value="ECO:0007669"/>
    <property type="project" value="TreeGrafter"/>
</dbReference>